<evidence type="ECO:0000256" key="7">
    <source>
        <dbReference type="ARBA" id="ARBA00023172"/>
    </source>
</evidence>
<dbReference type="NCBIfam" id="NF001399">
    <property type="entry name" value="PRK00283.1"/>
    <property type="match status" value="1"/>
</dbReference>
<evidence type="ECO:0000313" key="12">
    <source>
        <dbReference type="EMBL" id="AZA11685.1"/>
    </source>
</evidence>
<feature type="active site" description="O-(3'-phospho-DNA)-tyrosine intermediate" evidence="9">
    <location>
        <position position="280"/>
    </location>
</feature>
<dbReference type="RefSeq" id="WP_245998798.1">
    <property type="nucleotide sequence ID" value="NZ_CP033897.1"/>
</dbReference>
<dbReference type="InterPro" id="IPR011010">
    <property type="entry name" value="DNA_brk_join_enz"/>
</dbReference>
<dbReference type="Proteomes" id="UP000271587">
    <property type="component" value="Chromosome"/>
</dbReference>
<dbReference type="SUPFAM" id="SSF47823">
    <property type="entry name" value="lambda integrase-like, N-terminal domain"/>
    <property type="match status" value="1"/>
</dbReference>
<dbReference type="Pfam" id="PF00589">
    <property type="entry name" value="Phage_integrase"/>
    <property type="match status" value="1"/>
</dbReference>
<dbReference type="GO" id="GO:0009037">
    <property type="term" value="F:tyrosine-based site-specific recombinase activity"/>
    <property type="evidence" value="ECO:0007669"/>
    <property type="project" value="UniProtKB-UniRule"/>
</dbReference>
<evidence type="ECO:0000256" key="4">
    <source>
        <dbReference type="ARBA" id="ARBA00022829"/>
    </source>
</evidence>
<keyword evidence="13" id="KW-1185">Reference proteome</keyword>
<evidence type="ECO:0000259" key="11">
    <source>
        <dbReference type="PROSITE" id="PS51900"/>
    </source>
</evidence>
<evidence type="ECO:0000313" key="13">
    <source>
        <dbReference type="Proteomes" id="UP000271587"/>
    </source>
</evidence>
<dbReference type="CDD" id="cd00798">
    <property type="entry name" value="INT_XerDC_C"/>
    <property type="match status" value="1"/>
</dbReference>
<gene>
    <name evidence="12" type="primary">xerC1</name>
    <name evidence="9" type="synonym">xerC</name>
    <name evidence="12" type="ORF">CGERO_06925</name>
</gene>
<dbReference type="EMBL" id="CP033897">
    <property type="protein sequence ID" value="AZA11685.1"/>
    <property type="molecule type" value="Genomic_DNA"/>
</dbReference>
<keyword evidence="6 9" id="KW-0238">DNA-binding</keyword>
<dbReference type="GO" id="GO:0007059">
    <property type="term" value="P:chromosome segregation"/>
    <property type="evidence" value="ECO:0007669"/>
    <property type="project" value="UniProtKB-UniRule"/>
</dbReference>
<dbReference type="InterPro" id="IPR044068">
    <property type="entry name" value="CB"/>
</dbReference>
<keyword evidence="7 9" id="KW-0233">DNA recombination</keyword>
<dbReference type="PROSITE" id="PS51898">
    <property type="entry name" value="TYR_RECOMBINASE"/>
    <property type="match status" value="1"/>
</dbReference>
<feature type="active site" evidence="9">
    <location>
        <position position="271"/>
    </location>
</feature>
<evidence type="ECO:0000256" key="9">
    <source>
        <dbReference type="HAMAP-Rule" id="MF_01808"/>
    </source>
</evidence>
<accession>A0A3G6J0X6</accession>
<dbReference type="GO" id="GO:0003677">
    <property type="term" value="F:DNA binding"/>
    <property type="evidence" value="ECO:0007669"/>
    <property type="project" value="UniProtKB-UniRule"/>
</dbReference>
<feature type="domain" description="Core-binding (CB)" evidence="11">
    <location>
        <begin position="4"/>
        <end position="85"/>
    </location>
</feature>
<dbReference type="Pfam" id="PF02899">
    <property type="entry name" value="Phage_int_SAM_1"/>
    <property type="match status" value="1"/>
</dbReference>
<dbReference type="AlphaFoldDB" id="A0A3G6J0X6"/>
<feature type="active site" evidence="9">
    <location>
        <position position="245"/>
    </location>
</feature>
<dbReference type="GO" id="GO:0005737">
    <property type="term" value="C:cytoplasm"/>
    <property type="evidence" value="ECO:0007669"/>
    <property type="project" value="UniProtKB-SubCell"/>
</dbReference>
<protein>
    <recommendedName>
        <fullName evidence="9">Tyrosine recombinase XerC</fullName>
    </recommendedName>
</protein>
<comment type="similarity">
    <text evidence="9">Belongs to the 'phage' integrase family. XerC subfamily.</text>
</comment>
<dbReference type="PANTHER" id="PTHR30349">
    <property type="entry name" value="PHAGE INTEGRASE-RELATED"/>
    <property type="match status" value="1"/>
</dbReference>
<evidence type="ECO:0000256" key="5">
    <source>
        <dbReference type="ARBA" id="ARBA00022908"/>
    </source>
</evidence>
<reference evidence="12 13" key="1">
    <citation type="submission" date="2018-11" db="EMBL/GenBank/DDBJ databases">
        <authorList>
            <person name="Kleinhagauer T."/>
            <person name="Glaeser S.P."/>
            <person name="Spergser J."/>
            <person name="Ruckert C."/>
            <person name="Kaempfer P."/>
            <person name="Busse H.-J."/>
        </authorList>
    </citation>
    <scope>NUCLEOTIDE SEQUENCE [LARGE SCALE GENOMIC DNA]</scope>
    <source>
        <strain evidence="12 13">W8</strain>
    </source>
</reference>
<dbReference type="Gene3D" id="1.10.443.10">
    <property type="entry name" value="Intergrase catalytic core"/>
    <property type="match status" value="1"/>
</dbReference>
<dbReference type="HAMAP" id="MF_01808">
    <property type="entry name" value="Recomb_XerC_XerD"/>
    <property type="match status" value="1"/>
</dbReference>
<keyword evidence="5 9" id="KW-0229">DNA integration</keyword>
<keyword evidence="2 9" id="KW-0963">Cytoplasm</keyword>
<keyword evidence="3 9" id="KW-0132">Cell division</keyword>
<dbReference type="InterPro" id="IPR004107">
    <property type="entry name" value="Integrase_SAM-like_N"/>
</dbReference>
<feature type="active site" evidence="9">
    <location>
        <position position="176"/>
    </location>
</feature>
<comment type="subcellular location">
    <subcellularLocation>
        <location evidence="1 9">Cytoplasm</location>
    </subcellularLocation>
</comment>
<comment type="function">
    <text evidence="9">Site-specific tyrosine recombinase, which acts by catalyzing the cutting and rejoining of the recombining DNA molecules. The XerC-XerD complex is essential to convert dimers of the bacterial chromosome into monomers to permit their segregation at cell division. It also contributes to the segregational stability of plasmids.</text>
</comment>
<feature type="active site" evidence="9">
    <location>
        <position position="152"/>
    </location>
</feature>
<evidence type="ECO:0000256" key="1">
    <source>
        <dbReference type="ARBA" id="ARBA00004496"/>
    </source>
</evidence>
<dbReference type="SUPFAM" id="SSF56349">
    <property type="entry name" value="DNA breaking-rejoining enzymes"/>
    <property type="match status" value="1"/>
</dbReference>
<name>A0A3G6J0X6_9CORY</name>
<dbReference type="InterPro" id="IPR010998">
    <property type="entry name" value="Integrase_recombinase_N"/>
</dbReference>
<evidence type="ECO:0000256" key="8">
    <source>
        <dbReference type="ARBA" id="ARBA00023306"/>
    </source>
</evidence>
<dbReference type="InterPro" id="IPR023009">
    <property type="entry name" value="Tyrosine_recombinase_XerC/XerD"/>
</dbReference>
<feature type="active site" evidence="9">
    <location>
        <position position="248"/>
    </location>
</feature>
<dbReference type="PANTHER" id="PTHR30349:SF77">
    <property type="entry name" value="TYROSINE RECOMBINASE XERC"/>
    <property type="match status" value="1"/>
</dbReference>
<dbReference type="InterPro" id="IPR050090">
    <property type="entry name" value="Tyrosine_recombinase_XerCD"/>
</dbReference>
<evidence type="ECO:0000259" key="10">
    <source>
        <dbReference type="PROSITE" id="PS51898"/>
    </source>
</evidence>
<evidence type="ECO:0000256" key="3">
    <source>
        <dbReference type="ARBA" id="ARBA00022618"/>
    </source>
</evidence>
<dbReference type="Gene3D" id="1.10.150.130">
    <property type="match status" value="1"/>
</dbReference>
<dbReference type="PROSITE" id="PS51900">
    <property type="entry name" value="CB"/>
    <property type="match status" value="1"/>
</dbReference>
<dbReference type="GO" id="GO:0051301">
    <property type="term" value="P:cell division"/>
    <property type="evidence" value="ECO:0007669"/>
    <property type="project" value="UniProtKB-KW"/>
</dbReference>
<evidence type="ECO:0000256" key="2">
    <source>
        <dbReference type="ARBA" id="ARBA00022490"/>
    </source>
</evidence>
<dbReference type="GO" id="GO:0006313">
    <property type="term" value="P:DNA transposition"/>
    <property type="evidence" value="ECO:0007669"/>
    <property type="project" value="UniProtKB-UniRule"/>
</dbReference>
<sequence>MGTTQMLELIDDYADHLRLVLGRSEATARGYRSDLRAFAHTRPTLDYVTLEDFREALGESAEAGASRATLARRTAAMKGFSSWLYAQGYIQQDVAARLQAPRVERYLPKVLTEQAAAALVQPQHEGKESPKALAEMLRDRAILELLYASGMRVSELVGLDLGDVDTSKNVAKVLGKGNKQRVVPFGSAASSAVQEWIGQPRNLLAKPDERALFVGLRGARLNPRQVRRLVERQANAVGAEGVGPHSLRHSAATHLLDHGADLRVVQELLGHSSLQTTQIYTHVSTARLQEAFRQAHPRA</sequence>
<dbReference type="KEGG" id="cgk:CGERO_06925"/>
<dbReference type="InterPro" id="IPR013762">
    <property type="entry name" value="Integrase-like_cat_sf"/>
</dbReference>
<comment type="subunit">
    <text evidence="9">Forms a cyclic heterotetrameric complex composed of two molecules of XerC and two molecules of XerD.</text>
</comment>
<dbReference type="InterPro" id="IPR002104">
    <property type="entry name" value="Integrase_catalytic"/>
</dbReference>
<feature type="domain" description="Tyr recombinase" evidence="10">
    <location>
        <begin position="106"/>
        <end position="293"/>
    </location>
</feature>
<keyword evidence="4 9" id="KW-0159">Chromosome partition</keyword>
<keyword evidence="8 9" id="KW-0131">Cell cycle</keyword>
<evidence type="ECO:0000256" key="6">
    <source>
        <dbReference type="ARBA" id="ARBA00023125"/>
    </source>
</evidence>
<organism evidence="12 13">
    <name type="scientific">Corynebacterium gerontici</name>
    <dbReference type="NCBI Taxonomy" id="2079234"/>
    <lineage>
        <taxon>Bacteria</taxon>
        <taxon>Bacillati</taxon>
        <taxon>Actinomycetota</taxon>
        <taxon>Actinomycetes</taxon>
        <taxon>Mycobacteriales</taxon>
        <taxon>Corynebacteriaceae</taxon>
        <taxon>Corynebacterium</taxon>
    </lineage>
</organism>
<proteinExistence type="inferred from homology"/>